<proteinExistence type="inferred from homology"/>
<reference evidence="3" key="1">
    <citation type="submission" date="2021-01" db="EMBL/GenBank/DDBJ databases">
        <title>Whole genome shotgun sequence of Actinoplanes tereljensis NBRC 105297.</title>
        <authorList>
            <person name="Komaki H."/>
            <person name="Tamura T."/>
        </authorList>
    </citation>
    <scope>NUCLEOTIDE SEQUENCE</scope>
    <source>
        <strain evidence="3">NBRC 105297</strain>
    </source>
</reference>
<dbReference type="Gene3D" id="1.10.630.10">
    <property type="entry name" value="Cytochrome P450"/>
    <property type="match status" value="1"/>
</dbReference>
<accession>A0A919NJC7</accession>
<dbReference type="InterPro" id="IPR036396">
    <property type="entry name" value="Cyt_P450_sf"/>
</dbReference>
<dbReference type="GO" id="GO:0016705">
    <property type="term" value="F:oxidoreductase activity, acting on paired donors, with incorporation or reduction of molecular oxygen"/>
    <property type="evidence" value="ECO:0007669"/>
    <property type="project" value="InterPro"/>
</dbReference>
<comment type="similarity">
    <text evidence="1">Belongs to the cytochrome P450 family.</text>
</comment>
<evidence type="ECO:0000313" key="4">
    <source>
        <dbReference type="Proteomes" id="UP000623608"/>
    </source>
</evidence>
<dbReference type="Proteomes" id="UP000623608">
    <property type="component" value="Unassembled WGS sequence"/>
</dbReference>
<comment type="caution">
    <text evidence="3">The sequence shown here is derived from an EMBL/GenBank/DDBJ whole genome shotgun (WGS) entry which is preliminary data.</text>
</comment>
<dbReference type="PANTHER" id="PTHR46696:SF1">
    <property type="entry name" value="CYTOCHROME P450 YJIB-RELATED"/>
    <property type="match status" value="1"/>
</dbReference>
<keyword evidence="4" id="KW-1185">Reference proteome</keyword>
<evidence type="ECO:0000256" key="1">
    <source>
        <dbReference type="ARBA" id="ARBA00010617"/>
    </source>
</evidence>
<dbReference type="GO" id="GO:0004497">
    <property type="term" value="F:monooxygenase activity"/>
    <property type="evidence" value="ECO:0007669"/>
    <property type="project" value="InterPro"/>
</dbReference>
<dbReference type="AlphaFoldDB" id="A0A919NJC7"/>
<keyword evidence="2" id="KW-0479">Metal-binding</keyword>
<evidence type="ECO:0000313" key="3">
    <source>
        <dbReference type="EMBL" id="GIF18947.1"/>
    </source>
</evidence>
<comment type="cofactor">
    <cofactor evidence="2">
        <name>heme</name>
        <dbReference type="ChEBI" id="CHEBI:30413"/>
    </cofactor>
</comment>
<feature type="binding site" description="axial binding residue" evidence="2">
    <location>
        <position position="352"/>
    </location>
    <ligand>
        <name>heme</name>
        <dbReference type="ChEBI" id="CHEBI:30413"/>
    </ligand>
    <ligandPart>
        <name>Fe</name>
        <dbReference type="ChEBI" id="CHEBI:18248"/>
    </ligandPart>
</feature>
<dbReference type="PRINTS" id="PR00463">
    <property type="entry name" value="EP450I"/>
</dbReference>
<sequence>MATVGLDQTLALPIKGYAWLPDLRRRTHGQPAPIRLLGRPAVAIGGPTAAEFFYTAGNIERHGAIPGPVLDTLFGRGAVHTLDGRAHELRKALFVALLLGDGVDTLAKHVGTAFDEAADRWRGGPSVSLFDETARVISEAVGRWVGVPLEEGDRDALASDMVAMVDGFATAGPRHARARLARRRRERRLARLIEEVRREEPSPSPLSAIAHHTADGYLMDARTAAVEIINLIRPATAVTYLVAFAAHAMERHPHVRARLDDDRYALAFVQEVRRFYPFVPFLGGRAARDLYFQRTDIARGSLVLLDVYGQHHDERVWPEPYAFRPERFLDRPVGEFELIPQGGGDPRTGHRCPGEQITVAVLQTIAQRLARLEYYLPPQDLSIDLSRIPARVADGPRIVVA</sequence>
<keyword evidence="2" id="KW-0408">Iron</keyword>
<dbReference type="RefSeq" id="WP_203801711.1">
    <property type="nucleotide sequence ID" value="NZ_BOMY01000012.1"/>
</dbReference>
<dbReference type="InterPro" id="IPR002401">
    <property type="entry name" value="Cyt_P450_E_grp-I"/>
</dbReference>
<dbReference type="GO" id="GO:0020037">
    <property type="term" value="F:heme binding"/>
    <property type="evidence" value="ECO:0007669"/>
    <property type="project" value="InterPro"/>
</dbReference>
<protein>
    <submittedName>
        <fullName evidence="3">Cytochrome P450</fullName>
    </submittedName>
</protein>
<dbReference type="GO" id="GO:0005506">
    <property type="term" value="F:iron ion binding"/>
    <property type="evidence" value="ECO:0007669"/>
    <property type="project" value="InterPro"/>
</dbReference>
<keyword evidence="2" id="KW-0349">Heme</keyword>
<evidence type="ECO:0000256" key="2">
    <source>
        <dbReference type="PIRSR" id="PIRSR602401-1"/>
    </source>
</evidence>
<dbReference type="Pfam" id="PF00067">
    <property type="entry name" value="p450"/>
    <property type="match status" value="1"/>
</dbReference>
<gene>
    <name evidence="3" type="ORF">Ate02nite_16770</name>
</gene>
<dbReference type="CDD" id="cd11067">
    <property type="entry name" value="CYP152"/>
    <property type="match status" value="1"/>
</dbReference>
<dbReference type="EMBL" id="BOMY01000012">
    <property type="protein sequence ID" value="GIF18947.1"/>
    <property type="molecule type" value="Genomic_DNA"/>
</dbReference>
<dbReference type="PANTHER" id="PTHR46696">
    <property type="entry name" value="P450, PUTATIVE (EUROFUNG)-RELATED"/>
    <property type="match status" value="1"/>
</dbReference>
<dbReference type="InterPro" id="IPR001128">
    <property type="entry name" value="Cyt_P450"/>
</dbReference>
<name>A0A919NJC7_9ACTN</name>
<organism evidence="3 4">
    <name type="scientific">Paractinoplanes tereljensis</name>
    <dbReference type="NCBI Taxonomy" id="571912"/>
    <lineage>
        <taxon>Bacteria</taxon>
        <taxon>Bacillati</taxon>
        <taxon>Actinomycetota</taxon>
        <taxon>Actinomycetes</taxon>
        <taxon>Micromonosporales</taxon>
        <taxon>Micromonosporaceae</taxon>
        <taxon>Paractinoplanes</taxon>
    </lineage>
</organism>
<dbReference type="SUPFAM" id="SSF48264">
    <property type="entry name" value="Cytochrome P450"/>
    <property type="match status" value="1"/>
</dbReference>